<evidence type="ECO:0000313" key="3">
    <source>
        <dbReference type="EMBL" id="TLM91802.1"/>
    </source>
</evidence>
<keyword evidence="1" id="KW-0472">Membrane</keyword>
<feature type="transmembrane region" description="Helical" evidence="1">
    <location>
        <begin position="25"/>
        <end position="45"/>
    </location>
</feature>
<feature type="domain" description="PH" evidence="2">
    <location>
        <begin position="26"/>
        <end position="159"/>
    </location>
</feature>
<proteinExistence type="predicted"/>
<keyword evidence="4" id="KW-1185">Reference proteome</keyword>
<feature type="transmembrane region" description="Helical" evidence="1">
    <location>
        <begin position="51"/>
        <end position="71"/>
    </location>
</feature>
<dbReference type="RefSeq" id="WP_138078771.1">
    <property type="nucleotide sequence ID" value="NZ_VAJM01000006.1"/>
</dbReference>
<dbReference type="EMBL" id="VAJM01000006">
    <property type="protein sequence ID" value="TLM91802.1"/>
    <property type="molecule type" value="Genomic_DNA"/>
</dbReference>
<evidence type="ECO:0000259" key="2">
    <source>
        <dbReference type="Pfam" id="PF26566"/>
    </source>
</evidence>
<sequence length="194" mass="22203">MAAAVKAVGLHTFPRSWRGYLLRRWHWLPLFAMFGGMLLVIMLGYPAEKSFTSRLTTAGLLTLCFSPLLLYSRLDFRAYRTHRNFHKGAELRVDILGLCYGFPTQWRCFPKVDVLEVVHYQSQDVKIAPWRPLGYSELWLRNGQVLCLSSELIDAGKLRRALPGVPWHTQTPWIAKLPDWAPEQGFGGSQTRTG</sequence>
<dbReference type="OrthoDB" id="884048at2"/>
<keyword evidence="1" id="KW-0812">Transmembrane</keyword>
<dbReference type="AlphaFoldDB" id="A0A5R8WPY9"/>
<protein>
    <recommendedName>
        <fullName evidence="2">PH domain-containing protein</fullName>
    </recommendedName>
</protein>
<accession>A0A5R8WPY9</accession>
<evidence type="ECO:0000256" key="1">
    <source>
        <dbReference type="SAM" id="Phobius"/>
    </source>
</evidence>
<dbReference type="InterPro" id="IPR058916">
    <property type="entry name" value="PH_40"/>
</dbReference>
<reference evidence="3 4" key="1">
    <citation type="submission" date="2019-05" db="EMBL/GenBank/DDBJ databases">
        <title>Hymenobacter edaphi sp. nov., isolated from abandoned arsenic-contaminated farmland soil.</title>
        <authorList>
            <person name="Nie L."/>
        </authorList>
    </citation>
    <scope>NUCLEOTIDE SEQUENCE [LARGE SCALE GENOMIC DNA]</scope>
    <source>
        <strain evidence="3 4">1-3-3-8</strain>
    </source>
</reference>
<name>A0A5R8WPY9_9BACT</name>
<comment type="caution">
    <text evidence="3">The sequence shown here is derived from an EMBL/GenBank/DDBJ whole genome shotgun (WGS) entry which is preliminary data.</text>
</comment>
<dbReference type="Proteomes" id="UP000305517">
    <property type="component" value="Unassembled WGS sequence"/>
</dbReference>
<dbReference type="Pfam" id="PF26566">
    <property type="entry name" value="PH_40"/>
    <property type="match status" value="1"/>
</dbReference>
<organism evidence="3 4">
    <name type="scientific">Hymenobacter jeollabukensis</name>
    <dbReference type="NCBI Taxonomy" id="2025313"/>
    <lineage>
        <taxon>Bacteria</taxon>
        <taxon>Pseudomonadati</taxon>
        <taxon>Bacteroidota</taxon>
        <taxon>Cytophagia</taxon>
        <taxon>Cytophagales</taxon>
        <taxon>Hymenobacteraceae</taxon>
        <taxon>Hymenobacter</taxon>
    </lineage>
</organism>
<evidence type="ECO:0000313" key="4">
    <source>
        <dbReference type="Proteomes" id="UP000305517"/>
    </source>
</evidence>
<keyword evidence="1" id="KW-1133">Transmembrane helix</keyword>
<gene>
    <name evidence="3" type="ORF">FDY95_14690</name>
</gene>